<dbReference type="InterPro" id="IPR029039">
    <property type="entry name" value="Flavoprotein-like_sf"/>
</dbReference>
<evidence type="ECO:0000313" key="4">
    <source>
        <dbReference type="Proteomes" id="UP000193061"/>
    </source>
</evidence>
<dbReference type="AlphaFoldDB" id="A0A1X6YYC2"/>
<dbReference type="GO" id="GO:0009055">
    <property type="term" value="F:electron transfer activity"/>
    <property type="evidence" value="ECO:0007669"/>
    <property type="project" value="InterPro"/>
</dbReference>
<feature type="domain" description="Flavodoxin" evidence="2">
    <location>
        <begin position="4"/>
        <end position="143"/>
    </location>
</feature>
<dbReference type="RefSeq" id="WP_085805103.1">
    <property type="nucleotide sequence ID" value="NZ_FWFX01000004.1"/>
</dbReference>
<organism evidence="3 4">
    <name type="scientific">Roseovarius albus</name>
    <dbReference type="NCBI Taxonomy" id="1247867"/>
    <lineage>
        <taxon>Bacteria</taxon>
        <taxon>Pseudomonadati</taxon>
        <taxon>Pseudomonadota</taxon>
        <taxon>Alphaproteobacteria</taxon>
        <taxon>Rhodobacterales</taxon>
        <taxon>Roseobacteraceae</taxon>
        <taxon>Roseovarius</taxon>
    </lineage>
</organism>
<reference evidence="3 4" key="1">
    <citation type="submission" date="2017-03" db="EMBL/GenBank/DDBJ databases">
        <authorList>
            <person name="Afonso C.L."/>
            <person name="Miller P.J."/>
            <person name="Scott M.A."/>
            <person name="Spackman E."/>
            <person name="Goraichik I."/>
            <person name="Dimitrov K.M."/>
            <person name="Suarez D.L."/>
            <person name="Swayne D.E."/>
        </authorList>
    </citation>
    <scope>NUCLEOTIDE SEQUENCE [LARGE SCALE GENOMIC DNA]</scope>
    <source>
        <strain evidence="3 4">CECT 7450</strain>
    </source>
</reference>
<dbReference type="SUPFAM" id="SSF52218">
    <property type="entry name" value="Flavoproteins"/>
    <property type="match status" value="1"/>
</dbReference>
<keyword evidence="3" id="KW-0560">Oxidoreductase</keyword>
<accession>A0A1X6YYC2</accession>
<dbReference type="EMBL" id="FWFX01000004">
    <property type="protein sequence ID" value="SLN34428.1"/>
    <property type="molecule type" value="Genomic_DNA"/>
</dbReference>
<dbReference type="InterPro" id="IPR001226">
    <property type="entry name" value="Flavodoxin_CS"/>
</dbReference>
<dbReference type="GO" id="GO:0006783">
    <property type="term" value="P:heme biosynthetic process"/>
    <property type="evidence" value="ECO:0007669"/>
    <property type="project" value="TreeGrafter"/>
</dbReference>
<dbReference type="OrthoDB" id="9795729at2"/>
<protein>
    <submittedName>
        <fullName evidence="3">Protoporphyrinogen IX dehydrogenase [menaquinone]</fullName>
        <ecNumber evidence="3">1.3.5.3</ecNumber>
    </submittedName>
</protein>
<keyword evidence="4" id="KW-1185">Reference proteome</keyword>
<evidence type="ECO:0000256" key="1">
    <source>
        <dbReference type="ARBA" id="ARBA00001917"/>
    </source>
</evidence>
<dbReference type="Proteomes" id="UP000193061">
    <property type="component" value="Unassembled WGS sequence"/>
</dbReference>
<dbReference type="PANTHER" id="PTHR38030:SF2">
    <property type="entry name" value="PROTOPORPHYRINOGEN IX DEHYDROGENASE [QUINONE]"/>
    <property type="match status" value="1"/>
</dbReference>
<gene>
    <name evidence="3" type="primary">hemG</name>
    <name evidence="3" type="ORF">ROA7450_01547</name>
</gene>
<dbReference type="Gene3D" id="3.40.50.360">
    <property type="match status" value="1"/>
</dbReference>
<dbReference type="GO" id="GO:0010181">
    <property type="term" value="F:FMN binding"/>
    <property type="evidence" value="ECO:0007669"/>
    <property type="project" value="InterPro"/>
</dbReference>
<proteinExistence type="predicted"/>
<dbReference type="GO" id="GO:0070819">
    <property type="term" value="F:menaquinone-dependent protoporphyrinogen oxidase activity"/>
    <property type="evidence" value="ECO:0007669"/>
    <property type="project" value="TreeGrafter"/>
</dbReference>
<comment type="cofactor">
    <cofactor evidence="1">
        <name>FMN</name>
        <dbReference type="ChEBI" id="CHEBI:58210"/>
    </cofactor>
</comment>
<evidence type="ECO:0000313" key="3">
    <source>
        <dbReference type="EMBL" id="SLN34428.1"/>
    </source>
</evidence>
<dbReference type="EC" id="1.3.5.3" evidence="3"/>
<name>A0A1X6YYC2_9RHOB</name>
<dbReference type="InterPro" id="IPR026816">
    <property type="entry name" value="Flavodoxin_dom"/>
</dbReference>
<sequence>MQYLVIYESIEGQTRKIAHHVEQRLQTAGHSVSLFNAADKTAPLSFAGYDRIVLAASVHERRHPQSFEVLVAASQKDLAAKPTLMISVSLKAAFDEGHEEAWDYLTEMEMRTKFIPTEELLVAGAVRAGSYDYFESQIVKNVVLKGESVTLDKGVHEFTDWAALDAKIDAFMS</sequence>
<dbReference type="Pfam" id="PF12724">
    <property type="entry name" value="Flavodoxin_5"/>
    <property type="match status" value="1"/>
</dbReference>
<dbReference type="PANTHER" id="PTHR38030">
    <property type="entry name" value="PROTOPORPHYRINOGEN IX DEHYDROGENASE [MENAQUINONE]"/>
    <property type="match status" value="1"/>
</dbReference>
<dbReference type="PROSITE" id="PS00201">
    <property type="entry name" value="FLAVODOXIN"/>
    <property type="match status" value="1"/>
</dbReference>
<evidence type="ECO:0000259" key="2">
    <source>
        <dbReference type="Pfam" id="PF12724"/>
    </source>
</evidence>
<dbReference type="InterPro" id="IPR052200">
    <property type="entry name" value="Protoporphyrinogen_IX_DH"/>
</dbReference>